<dbReference type="EMBL" id="DUGH01000106">
    <property type="protein sequence ID" value="HIH16605.1"/>
    <property type="molecule type" value="Genomic_DNA"/>
</dbReference>
<dbReference type="InterPro" id="IPR001296">
    <property type="entry name" value="Glyco_trans_1"/>
</dbReference>
<feature type="domain" description="Glycosyl transferase family 1" evidence="1">
    <location>
        <begin position="183"/>
        <end position="333"/>
    </location>
</feature>
<dbReference type="PANTHER" id="PTHR45947">
    <property type="entry name" value="SULFOQUINOVOSYL TRANSFERASE SQD2"/>
    <property type="match status" value="1"/>
</dbReference>
<dbReference type="Proteomes" id="UP000678237">
    <property type="component" value="Unassembled WGS sequence"/>
</dbReference>
<gene>
    <name evidence="3" type="ORF">HA252_04335</name>
    <name evidence="4" type="ORF">J4203_02635</name>
</gene>
<accession>A0A7J4JJT4</accession>
<dbReference type="AlphaFoldDB" id="A0A7J4JJT4"/>
<dbReference type="InterPro" id="IPR028098">
    <property type="entry name" value="Glyco_trans_4-like_N"/>
</dbReference>
<proteinExistence type="predicted"/>
<dbReference type="SUPFAM" id="SSF53756">
    <property type="entry name" value="UDP-Glycosyltransferase/glycogen phosphorylase"/>
    <property type="match status" value="1"/>
</dbReference>
<feature type="domain" description="Glycosyltransferase subfamily 4-like N-terminal" evidence="2">
    <location>
        <begin position="16"/>
        <end position="176"/>
    </location>
</feature>
<sequence>MRVAWFCGGYPPDRTGGVPSIMKQLVEGLRAKGHEVTVITPRFERRIRENGLVQFELPLPHLHENIHYGLWCLKVLHYFWKNRGKFDVHCGHMVWGFLACLLGNGKWVVAPHVATMVYQGWLESFAHKLNYWITRAAYRKADRIIAISDFMKQDLETNFPFTQGKVQRVYYGVDTDFFKPVPVRKDPGKKRLLYLARLRPEKGVEAVIKAFRLLEARGLANGLELVIAGGCSAAYLEYLQRTYPEARFLGSLSREQTREQYSQASLYLIPSVGESFCLSLVEAMGCELPVLCSDLPIFREITQGKAFFVPPANPEKLAERMVEVVQRSDLEARGKQMREIALNYQVENNVTGYERVLRELAGETK</sequence>
<evidence type="ECO:0000313" key="4">
    <source>
        <dbReference type="EMBL" id="MBS3062743.1"/>
    </source>
</evidence>
<keyword evidence="3" id="KW-0808">Transferase</keyword>
<dbReference type="Pfam" id="PF13439">
    <property type="entry name" value="Glyco_transf_4"/>
    <property type="match status" value="1"/>
</dbReference>
<dbReference type="PANTHER" id="PTHR45947:SF3">
    <property type="entry name" value="SULFOQUINOVOSYL TRANSFERASE SQD2"/>
    <property type="match status" value="1"/>
</dbReference>
<evidence type="ECO:0000259" key="1">
    <source>
        <dbReference type="Pfam" id="PF00534"/>
    </source>
</evidence>
<dbReference type="Proteomes" id="UP000564964">
    <property type="component" value="Unassembled WGS sequence"/>
</dbReference>
<comment type="caution">
    <text evidence="3">The sequence shown here is derived from an EMBL/GenBank/DDBJ whole genome shotgun (WGS) entry which is preliminary data.</text>
</comment>
<reference evidence="4" key="2">
    <citation type="submission" date="2021-03" db="EMBL/GenBank/DDBJ databases">
        <authorList>
            <person name="Jaffe A."/>
        </authorList>
    </citation>
    <scope>NUCLEOTIDE SEQUENCE</scope>
    <source>
        <strain evidence="4">RIFCSPLOWO2_01_FULL_58_19</strain>
    </source>
</reference>
<protein>
    <submittedName>
        <fullName evidence="3">Glycosyltransferase family 4 protein</fullName>
    </submittedName>
</protein>
<dbReference type="GO" id="GO:0016757">
    <property type="term" value="F:glycosyltransferase activity"/>
    <property type="evidence" value="ECO:0007669"/>
    <property type="project" value="InterPro"/>
</dbReference>
<reference evidence="3" key="1">
    <citation type="journal article" date="2020" name="bioRxiv">
        <title>A rank-normalized archaeal taxonomy based on genome phylogeny resolves widespread incomplete and uneven classifications.</title>
        <authorList>
            <person name="Rinke C."/>
            <person name="Chuvochina M."/>
            <person name="Mussig A.J."/>
            <person name="Chaumeil P.-A."/>
            <person name="Waite D.W."/>
            <person name="Whitman W.B."/>
            <person name="Parks D.H."/>
            <person name="Hugenholtz P."/>
        </authorList>
    </citation>
    <scope>NUCLEOTIDE SEQUENCE</scope>
    <source>
        <strain evidence="3">UBA10219</strain>
    </source>
</reference>
<dbReference type="Pfam" id="PF00534">
    <property type="entry name" value="Glycos_transf_1"/>
    <property type="match status" value="1"/>
</dbReference>
<dbReference type="EMBL" id="JAGVWE010000002">
    <property type="protein sequence ID" value="MBS3062743.1"/>
    <property type="molecule type" value="Genomic_DNA"/>
</dbReference>
<organism evidence="3 5">
    <name type="scientific">Candidatus Iainarchaeum sp</name>
    <dbReference type="NCBI Taxonomy" id="3101447"/>
    <lineage>
        <taxon>Archaea</taxon>
        <taxon>Candidatus Iainarchaeota</taxon>
        <taxon>Candidatus Iainarchaeia</taxon>
        <taxon>Candidatus Iainarchaeales</taxon>
        <taxon>Candidatus Iainarchaeaceae</taxon>
        <taxon>Candidatus Iainarchaeum</taxon>
    </lineage>
</organism>
<name>A0A7J4JJT4_9ARCH</name>
<dbReference type="InterPro" id="IPR050194">
    <property type="entry name" value="Glycosyltransferase_grp1"/>
</dbReference>
<reference evidence="4" key="3">
    <citation type="submission" date="2021-05" db="EMBL/GenBank/DDBJ databases">
        <title>Protein family content uncovers lineage relationships and bacterial pathway maintenance mechanisms in DPANN archaea.</title>
        <authorList>
            <person name="Castelle C.J."/>
            <person name="Meheust R."/>
            <person name="Jaffe A.L."/>
            <person name="Seitz K."/>
            <person name="Gong X."/>
            <person name="Baker B.J."/>
            <person name="Banfield J.F."/>
        </authorList>
    </citation>
    <scope>NUCLEOTIDE SEQUENCE</scope>
    <source>
        <strain evidence="4">RIFCSPLOWO2_01_FULL_58_19</strain>
    </source>
</reference>
<evidence type="ECO:0000259" key="2">
    <source>
        <dbReference type="Pfam" id="PF13439"/>
    </source>
</evidence>
<dbReference type="Gene3D" id="3.40.50.2000">
    <property type="entry name" value="Glycogen Phosphorylase B"/>
    <property type="match status" value="2"/>
</dbReference>
<evidence type="ECO:0000313" key="5">
    <source>
        <dbReference type="Proteomes" id="UP000564964"/>
    </source>
</evidence>
<evidence type="ECO:0000313" key="3">
    <source>
        <dbReference type="EMBL" id="HIH16605.1"/>
    </source>
</evidence>
<dbReference type="CDD" id="cd03801">
    <property type="entry name" value="GT4_PimA-like"/>
    <property type="match status" value="1"/>
</dbReference>